<dbReference type="PROSITE" id="PS00101">
    <property type="entry name" value="HEXAPEP_TRANSFERASES"/>
    <property type="match status" value="1"/>
</dbReference>
<evidence type="ECO:0000259" key="19">
    <source>
        <dbReference type="Pfam" id="PF12804"/>
    </source>
</evidence>
<evidence type="ECO:0000256" key="5">
    <source>
        <dbReference type="ARBA" id="ARBA00022679"/>
    </source>
</evidence>
<dbReference type="Gene3D" id="2.160.10.10">
    <property type="entry name" value="Hexapeptide repeat proteins"/>
    <property type="match status" value="1"/>
</dbReference>
<dbReference type="GO" id="GO:0009252">
    <property type="term" value="P:peptidoglycan biosynthetic process"/>
    <property type="evidence" value="ECO:0007669"/>
    <property type="project" value="UniProtKB-UniRule"/>
</dbReference>
<proteinExistence type="inferred from homology"/>
<feature type="binding site" evidence="18">
    <location>
        <position position="230"/>
    </location>
    <ligand>
        <name>UDP-N-acetyl-alpha-D-glucosamine</name>
        <dbReference type="ChEBI" id="CHEBI:57705"/>
    </ligand>
</feature>
<dbReference type="InterPro" id="IPR038009">
    <property type="entry name" value="GlmU_C_LbH"/>
</dbReference>
<feature type="binding site" evidence="18">
    <location>
        <position position="363"/>
    </location>
    <ligand>
        <name>UDP-N-acetyl-alpha-D-glucosamine</name>
        <dbReference type="ChEBI" id="CHEBI:57705"/>
    </ligand>
</feature>
<comment type="pathway">
    <text evidence="18">Nucleotide-sugar biosynthesis; UDP-N-acetyl-alpha-D-glucosamine biosynthesis; UDP-N-acetyl-alpha-D-glucosamine from N-acetyl-alpha-D-glucosamine 1-phosphate: step 1/1.</text>
</comment>
<feature type="binding site" evidence="18">
    <location>
        <position position="352"/>
    </location>
    <ligand>
        <name>UDP-N-acetyl-alpha-D-glucosamine</name>
        <dbReference type="ChEBI" id="CHEBI:57705"/>
    </ligand>
</feature>
<dbReference type="Pfam" id="PF12804">
    <property type="entry name" value="NTP_transf_3"/>
    <property type="match status" value="1"/>
</dbReference>
<comment type="caution">
    <text evidence="20">The sequence shown here is derived from an EMBL/GenBank/DDBJ whole genome shotgun (WGS) entry which is preliminary data.</text>
</comment>
<dbReference type="GO" id="GO:0000287">
    <property type="term" value="F:magnesium ion binding"/>
    <property type="evidence" value="ECO:0007669"/>
    <property type="project" value="UniProtKB-UniRule"/>
</dbReference>
<dbReference type="InterPro" id="IPR025877">
    <property type="entry name" value="MobA-like_NTP_Trfase"/>
</dbReference>
<dbReference type="UniPathway" id="UPA00113">
    <property type="reaction ID" value="UER00532"/>
</dbReference>
<feature type="binding site" evidence="18">
    <location>
        <begin position="83"/>
        <end position="84"/>
    </location>
    <ligand>
        <name>UDP-N-acetyl-alpha-D-glucosamine</name>
        <dbReference type="ChEBI" id="CHEBI:57705"/>
    </ligand>
</feature>
<feature type="region of interest" description="N-acetyltransferase" evidence="18">
    <location>
        <begin position="254"/>
        <end position="450"/>
    </location>
</feature>
<dbReference type="Gene3D" id="3.90.550.10">
    <property type="entry name" value="Spore Coat Polysaccharide Biosynthesis Protein SpsA, Chain A"/>
    <property type="match status" value="1"/>
</dbReference>
<feature type="binding site" evidence="18">
    <location>
        <position position="409"/>
    </location>
    <ligand>
        <name>acetyl-CoA</name>
        <dbReference type="ChEBI" id="CHEBI:57288"/>
    </ligand>
</feature>
<feature type="binding site" evidence="18">
    <location>
        <position position="426"/>
    </location>
    <ligand>
        <name>acetyl-CoA</name>
        <dbReference type="ChEBI" id="CHEBI:57288"/>
    </ligand>
</feature>
<feature type="domain" description="MobA-like NTP transferase" evidence="19">
    <location>
        <begin position="9"/>
        <end position="168"/>
    </location>
</feature>
<evidence type="ECO:0000256" key="7">
    <source>
        <dbReference type="ARBA" id="ARBA00022723"/>
    </source>
</evidence>
<organism evidence="20 21">
    <name type="scientific">Hasllibacter halocynthiae</name>
    <dbReference type="NCBI Taxonomy" id="595589"/>
    <lineage>
        <taxon>Bacteria</taxon>
        <taxon>Pseudomonadati</taxon>
        <taxon>Pseudomonadota</taxon>
        <taxon>Alphaproteobacteria</taxon>
        <taxon>Rhodobacterales</taxon>
        <taxon>Roseobacteraceae</taxon>
        <taxon>Hasllibacter</taxon>
    </lineage>
</organism>
<evidence type="ECO:0000256" key="17">
    <source>
        <dbReference type="ARBA" id="ARBA00049628"/>
    </source>
</evidence>
<dbReference type="GO" id="GO:0005737">
    <property type="term" value="C:cytoplasm"/>
    <property type="evidence" value="ECO:0007669"/>
    <property type="project" value="UniProtKB-SubCell"/>
</dbReference>
<feature type="region of interest" description="Pyrophosphorylase" evidence="18">
    <location>
        <begin position="1"/>
        <end position="232"/>
    </location>
</feature>
<evidence type="ECO:0000256" key="18">
    <source>
        <dbReference type="HAMAP-Rule" id="MF_01631"/>
    </source>
</evidence>
<dbReference type="OrthoDB" id="9775031at2"/>
<dbReference type="RefSeq" id="WP_106159454.1">
    <property type="nucleotide sequence ID" value="NZ_PVTT01000001.1"/>
</dbReference>
<dbReference type="Pfam" id="PF00132">
    <property type="entry name" value="Hexapep"/>
    <property type="match status" value="1"/>
</dbReference>
<comment type="pathway">
    <text evidence="18">Nucleotide-sugar biosynthesis; UDP-N-acetyl-alpha-D-glucosamine biosynthesis; N-acetyl-alpha-D-glucosamine 1-phosphate from alpha-D-glucosamine 6-phosphate (route II): step 2/2.</text>
</comment>
<dbReference type="InterPro" id="IPR050065">
    <property type="entry name" value="GlmU-like"/>
</dbReference>
<dbReference type="CDD" id="cd02540">
    <property type="entry name" value="GT2_GlmU_N_bac"/>
    <property type="match status" value="1"/>
</dbReference>
<keyword evidence="6 18" id="KW-0548">Nucleotidyltransferase</keyword>
<dbReference type="AlphaFoldDB" id="A0A2T0X7U9"/>
<dbReference type="GO" id="GO:0016020">
    <property type="term" value="C:membrane"/>
    <property type="evidence" value="ECO:0007669"/>
    <property type="project" value="GOC"/>
</dbReference>
<comment type="subcellular location">
    <subcellularLocation>
        <location evidence="1 18">Cytoplasm</location>
    </subcellularLocation>
</comment>
<feature type="binding site" evidence="18">
    <location>
        <position position="173"/>
    </location>
    <ligand>
        <name>UDP-N-acetyl-alpha-D-glucosamine</name>
        <dbReference type="ChEBI" id="CHEBI:57705"/>
    </ligand>
</feature>
<feature type="binding site" evidence="18">
    <location>
        <position position="337"/>
    </location>
    <ligand>
        <name>UDP-N-acetyl-alpha-D-glucosamine</name>
        <dbReference type="ChEBI" id="CHEBI:57705"/>
    </ligand>
</feature>
<dbReference type="PANTHER" id="PTHR43584:SF3">
    <property type="entry name" value="BIFUNCTIONAL PROTEIN GLMU"/>
    <property type="match status" value="1"/>
</dbReference>
<comment type="catalytic activity">
    <reaction evidence="15 18">
        <text>alpha-D-glucosamine 1-phosphate + acetyl-CoA = N-acetyl-alpha-D-glucosamine 1-phosphate + CoA + H(+)</text>
        <dbReference type="Rhea" id="RHEA:13725"/>
        <dbReference type="ChEBI" id="CHEBI:15378"/>
        <dbReference type="ChEBI" id="CHEBI:57287"/>
        <dbReference type="ChEBI" id="CHEBI:57288"/>
        <dbReference type="ChEBI" id="CHEBI:57776"/>
        <dbReference type="ChEBI" id="CHEBI:58516"/>
        <dbReference type="EC" id="2.3.1.157"/>
    </reaction>
</comment>
<evidence type="ECO:0000313" key="21">
    <source>
        <dbReference type="Proteomes" id="UP000238801"/>
    </source>
</evidence>
<evidence type="ECO:0000256" key="9">
    <source>
        <dbReference type="ARBA" id="ARBA00022842"/>
    </source>
</evidence>
<protein>
    <recommendedName>
        <fullName evidence="18">Bifunctional protein GlmU</fullName>
    </recommendedName>
    <domain>
        <recommendedName>
            <fullName evidence="18">UDP-N-acetylglucosamine pyrophosphorylase</fullName>
            <ecNumber evidence="18">2.7.7.23</ecNumber>
        </recommendedName>
        <alternativeName>
            <fullName evidence="18">N-acetylglucosamine-1-phosphate uridyltransferase</fullName>
        </alternativeName>
    </domain>
    <domain>
        <recommendedName>
            <fullName evidence="18">Glucosamine-1-phosphate N-acetyltransferase</fullName>
            <ecNumber evidence="18">2.3.1.157</ecNumber>
        </recommendedName>
    </domain>
</protein>
<dbReference type="GO" id="GO:0008360">
    <property type="term" value="P:regulation of cell shape"/>
    <property type="evidence" value="ECO:0007669"/>
    <property type="project" value="UniProtKB-KW"/>
</dbReference>
<feature type="binding site" evidence="18">
    <location>
        <position position="78"/>
    </location>
    <ligand>
        <name>UDP-N-acetyl-alpha-D-glucosamine</name>
        <dbReference type="ChEBI" id="CHEBI:57705"/>
    </ligand>
</feature>
<keyword evidence="7 18" id="KW-0479">Metal-binding</keyword>
<comment type="function">
    <text evidence="17 18">Catalyzes the last two sequential reactions in the de novo biosynthetic pathway for UDP-N-acetylglucosamine (UDP-GlcNAc). The C-terminal domain catalyzes the transfer of acetyl group from acetyl coenzyme A to glucosamine-1-phosphate (GlcN-1-P) to produce N-acetylglucosamine-1-phosphate (GlcNAc-1-P), which is converted into UDP-GlcNAc by the transfer of uridine 5-monophosphate (from uridine 5-triphosphate), a reaction catalyzed by the N-terminal domain.</text>
</comment>
<dbReference type="SUPFAM" id="SSF53448">
    <property type="entry name" value="Nucleotide-diphospho-sugar transferases"/>
    <property type="match status" value="1"/>
</dbReference>
<dbReference type="PANTHER" id="PTHR43584">
    <property type="entry name" value="NUCLEOTIDYL TRANSFERASE"/>
    <property type="match status" value="1"/>
</dbReference>
<feature type="binding site" evidence="18">
    <location>
        <position position="108"/>
    </location>
    <ligand>
        <name>Mg(2+)</name>
        <dbReference type="ChEBI" id="CHEBI:18420"/>
    </ligand>
</feature>
<comment type="caution">
    <text evidence="18">Lacks conserved residue(s) required for the propagation of feature annotation.</text>
</comment>
<keyword evidence="8 18" id="KW-0677">Repeat</keyword>
<keyword evidence="21" id="KW-1185">Reference proteome</keyword>
<dbReference type="InterPro" id="IPR011004">
    <property type="entry name" value="Trimer_LpxA-like_sf"/>
</dbReference>
<dbReference type="CDD" id="cd03353">
    <property type="entry name" value="LbH_GlmU_C"/>
    <property type="match status" value="1"/>
</dbReference>
<keyword evidence="13 18" id="KW-0012">Acyltransferase</keyword>
<dbReference type="GO" id="GO:0071555">
    <property type="term" value="P:cell wall organization"/>
    <property type="evidence" value="ECO:0007669"/>
    <property type="project" value="UniProtKB-KW"/>
</dbReference>
<feature type="binding site" evidence="18">
    <location>
        <position position="158"/>
    </location>
    <ligand>
        <name>UDP-N-acetyl-alpha-D-glucosamine</name>
        <dbReference type="ChEBI" id="CHEBI:57705"/>
    </ligand>
</feature>
<comment type="pathway">
    <text evidence="18">Bacterial outer membrane biogenesis; LPS lipid A biosynthesis.</text>
</comment>
<dbReference type="GO" id="GO:0019134">
    <property type="term" value="F:glucosamine-1-phosphate N-acetyltransferase activity"/>
    <property type="evidence" value="ECO:0007669"/>
    <property type="project" value="UniProtKB-UniRule"/>
</dbReference>
<comment type="similarity">
    <text evidence="2 18">In the C-terminal section; belongs to the transferase hexapeptide repeat family.</text>
</comment>
<evidence type="ECO:0000313" key="20">
    <source>
        <dbReference type="EMBL" id="PRY95018.1"/>
    </source>
</evidence>
<evidence type="ECO:0000256" key="15">
    <source>
        <dbReference type="ARBA" id="ARBA00048247"/>
    </source>
</evidence>
<comment type="cofactor">
    <cofactor evidence="18">
        <name>Mg(2+)</name>
        <dbReference type="ChEBI" id="CHEBI:18420"/>
    </cofactor>
    <text evidence="18">Binds 1 Mg(2+) ion per subunit.</text>
</comment>
<feature type="binding site" evidence="18">
    <location>
        <begin position="11"/>
        <end position="14"/>
    </location>
    <ligand>
        <name>UDP-N-acetyl-alpha-D-glucosamine</name>
        <dbReference type="ChEBI" id="CHEBI:57705"/>
    </ligand>
</feature>
<accession>A0A2T0X7U9</accession>
<evidence type="ECO:0000256" key="13">
    <source>
        <dbReference type="ARBA" id="ARBA00023315"/>
    </source>
</evidence>
<dbReference type="HAMAP" id="MF_01631">
    <property type="entry name" value="GlmU"/>
    <property type="match status" value="1"/>
</dbReference>
<gene>
    <name evidence="18" type="primary">glmU</name>
    <name evidence="20" type="ORF">BCF33_0630</name>
</gene>
<dbReference type="InterPro" id="IPR005882">
    <property type="entry name" value="Bifunctional_GlmU"/>
</dbReference>
<dbReference type="GO" id="GO:0009245">
    <property type="term" value="P:lipid A biosynthetic process"/>
    <property type="evidence" value="ECO:0007669"/>
    <property type="project" value="UniProtKB-UniRule"/>
</dbReference>
<feature type="binding site" evidence="18">
    <location>
        <position position="391"/>
    </location>
    <ligand>
        <name>acetyl-CoA</name>
        <dbReference type="ChEBI" id="CHEBI:57288"/>
    </ligand>
</feature>
<dbReference type="GO" id="GO:0000902">
    <property type="term" value="P:cell morphogenesis"/>
    <property type="evidence" value="ECO:0007669"/>
    <property type="project" value="UniProtKB-UniRule"/>
</dbReference>
<evidence type="ECO:0000256" key="1">
    <source>
        <dbReference type="ARBA" id="ARBA00004496"/>
    </source>
</evidence>
<evidence type="ECO:0000256" key="6">
    <source>
        <dbReference type="ARBA" id="ARBA00022695"/>
    </source>
</evidence>
<keyword evidence="12 18" id="KW-0511">Multifunctional enzyme</keyword>
<dbReference type="EC" id="2.7.7.23" evidence="18"/>
<evidence type="ECO:0000256" key="14">
    <source>
        <dbReference type="ARBA" id="ARBA00023316"/>
    </source>
</evidence>
<dbReference type="UniPathway" id="UPA00973"/>
<evidence type="ECO:0000256" key="8">
    <source>
        <dbReference type="ARBA" id="ARBA00022737"/>
    </source>
</evidence>
<reference evidence="20 21" key="1">
    <citation type="submission" date="2018-03" db="EMBL/GenBank/DDBJ databases">
        <title>Genomic Encyclopedia of Archaeal and Bacterial Type Strains, Phase II (KMG-II): from individual species to whole genera.</title>
        <authorList>
            <person name="Goeker M."/>
        </authorList>
    </citation>
    <scope>NUCLEOTIDE SEQUENCE [LARGE SCALE GENOMIC DNA]</scope>
    <source>
        <strain evidence="20 21">DSM 29318</strain>
    </source>
</reference>
<evidence type="ECO:0000256" key="3">
    <source>
        <dbReference type="ARBA" id="ARBA00007947"/>
    </source>
</evidence>
<feature type="binding site" evidence="18">
    <location>
        <position position="25"/>
    </location>
    <ligand>
        <name>UDP-N-acetyl-alpha-D-glucosamine</name>
        <dbReference type="ChEBI" id="CHEBI:57705"/>
    </ligand>
</feature>
<sequence>MGARETALIILAAGAGTRMRSALPKVLHEVAGAPLLHHAMRGGAALGPARTVVVTGHDADLVAASARLVDPRADVVHQPERKGTAHAVAQAAPVLAGFGGDAVVLYADTPFVTAATLRRMVRARDGGADLVVLGFEAADPGRYGRLVTDGDELLDIVEYADADERQRAITLCNSGVVMGPAPLLLELVAAVGNDNAAGEHYLTDIPAIARRRGWSARVVRCEEVETMGVNSRLDLAAAERTFQDAARLRALDEGVTLVAPETVHFAYDTALAPDVTVEPNVVFRPGVRVEGGAVIRAFSHLEGCTVAPGAVIGPFARLRLGAEIGPNARVGNFSEVKKATLGEGAKVNHLSYVGDAEVGPRANLGAGTVTCNYDGVHKHRTVVGADAFVGSSSMLVAPVTVGEGAVVGSGSVVTEDVPPGDLALGRGRQVNKAGRGAALMARLRQSKRPS</sequence>
<evidence type="ECO:0000256" key="11">
    <source>
        <dbReference type="ARBA" id="ARBA00022984"/>
    </source>
</evidence>
<keyword evidence="14 18" id="KW-0961">Cell wall biogenesis/degradation</keyword>
<keyword evidence="11 18" id="KW-0573">Peptidoglycan synthesis</keyword>
<keyword evidence="10 18" id="KW-0133">Cell shape</keyword>
<dbReference type="InterPro" id="IPR001451">
    <property type="entry name" value="Hexapep"/>
</dbReference>
<dbReference type="NCBIfam" id="NF010933">
    <property type="entry name" value="PRK14353.1"/>
    <property type="match status" value="1"/>
</dbReference>
<keyword evidence="5 18" id="KW-0808">Transferase</keyword>
<keyword evidence="9 18" id="KW-0460">Magnesium</keyword>
<dbReference type="InterPro" id="IPR029044">
    <property type="entry name" value="Nucleotide-diphossugar_trans"/>
</dbReference>
<dbReference type="EMBL" id="PVTT01000001">
    <property type="protein sequence ID" value="PRY95018.1"/>
    <property type="molecule type" value="Genomic_DNA"/>
</dbReference>
<evidence type="ECO:0000256" key="10">
    <source>
        <dbReference type="ARBA" id="ARBA00022960"/>
    </source>
</evidence>
<dbReference type="GO" id="GO:0006048">
    <property type="term" value="P:UDP-N-acetylglucosamine biosynthetic process"/>
    <property type="evidence" value="ECO:0007669"/>
    <property type="project" value="UniProtKB-UniPathway"/>
</dbReference>
<feature type="binding site" evidence="18">
    <location>
        <position position="319"/>
    </location>
    <ligand>
        <name>UDP-N-acetyl-alpha-D-glucosamine</name>
        <dbReference type="ChEBI" id="CHEBI:57705"/>
    </ligand>
</feature>
<evidence type="ECO:0000256" key="2">
    <source>
        <dbReference type="ARBA" id="ARBA00007707"/>
    </source>
</evidence>
<feature type="binding site" evidence="18">
    <location>
        <position position="230"/>
    </location>
    <ligand>
        <name>Mg(2+)</name>
        <dbReference type="ChEBI" id="CHEBI:18420"/>
    </ligand>
</feature>
<feature type="binding site" evidence="18">
    <location>
        <begin position="372"/>
        <end position="373"/>
    </location>
    <ligand>
        <name>acetyl-CoA</name>
        <dbReference type="ChEBI" id="CHEBI:57288"/>
    </ligand>
</feature>
<evidence type="ECO:0000256" key="4">
    <source>
        <dbReference type="ARBA" id="ARBA00022490"/>
    </source>
</evidence>
<dbReference type="NCBIfam" id="TIGR01173">
    <property type="entry name" value="glmU"/>
    <property type="match status" value="1"/>
</dbReference>
<dbReference type="GO" id="GO:0003977">
    <property type="term" value="F:UDP-N-acetylglucosamine diphosphorylase activity"/>
    <property type="evidence" value="ECO:0007669"/>
    <property type="project" value="UniProtKB-UniRule"/>
</dbReference>
<dbReference type="SUPFAM" id="SSF51161">
    <property type="entry name" value="Trimeric LpxA-like enzymes"/>
    <property type="match status" value="1"/>
</dbReference>
<comment type="subunit">
    <text evidence="18">Homotrimer.</text>
</comment>
<feature type="binding site" evidence="18">
    <location>
        <position position="144"/>
    </location>
    <ligand>
        <name>UDP-N-acetyl-alpha-D-glucosamine</name>
        <dbReference type="ChEBI" id="CHEBI:57705"/>
    </ligand>
</feature>
<dbReference type="EC" id="2.3.1.157" evidence="18"/>
<dbReference type="InterPro" id="IPR018357">
    <property type="entry name" value="Hexapep_transf_CS"/>
</dbReference>
<comment type="catalytic activity">
    <reaction evidence="16 18">
        <text>N-acetyl-alpha-D-glucosamine 1-phosphate + UTP + H(+) = UDP-N-acetyl-alpha-D-glucosamine + diphosphate</text>
        <dbReference type="Rhea" id="RHEA:13509"/>
        <dbReference type="ChEBI" id="CHEBI:15378"/>
        <dbReference type="ChEBI" id="CHEBI:33019"/>
        <dbReference type="ChEBI" id="CHEBI:46398"/>
        <dbReference type="ChEBI" id="CHEBI:57705"/>
        <dbReference type="ChEBI" id="CHEBI:57776"/>
        <dbReference type="EC" id="2.7.7.23"/>
    </reaction>
</comment>
<feature type="active site" description="Proton acceptor" evidence="18">
    <location>
        <position position="349"/>
    </location>
</feature>
<dbReference type="Proteomes" id="UP000238801">
    <property type="component" value="Unassembled WGS sequence"/>
</dbReference>
<keyword evidence="4 18" id="KW-0963">Cytoplasm</keyword>
<comment type="similarity">
    <text evidence="3 18">In the N-terminal section; belongs to the N-acetylglucosamine-1-phosphate uridyltransferase family.</text>
</comment>
<feature type="region of interest" description="Linker" evidence="18">
    <location>
        <begin position="233"/>
        <end position="253"/>
    </location>
</feature>
<feature type="binding site" evidence="18">
    <location>
        <position position="366"/>
    </location>
    <ligand>
        <name>acetyl-CoA</name>
        <dbReference type="ChEBI" id="CHEBI:57288"/>
    </ligand>
</feature>
<name>A0A2T0X7U9_9RHOB</name>
<evidence type="ECO:0000256" key="12">
    <source>
        <dbReference type="ARBA" id="ARBA00023268"/>
    </source>
</evidence>
<evidence type="ECO:0000256" key="16">
    <source>
        <dbReference type="ARBA" id="ARBA00048493"/>
    </source>
</evidence>